<name>A0A368DLI4_9PROT</name>
<evidence type="ECO:0000313" key="3">
    <source>
        <dbReference type="Proteomes" id="UP000253570"/>
    </source>
</evidence>
<dbReference type="Pfam" id="PF04977">
    <property type="entry name" value="DivIC"/>
    <property type="match status" value="1"/>
</dbReference>
<evidence type="ECO:0000256" key="1">
    <source>
        <dbReference type="SAM" id="Phobius"/>
    </source>
</evidence>
<keyword evidence="1" id="KW-1133">Transmembrane helix</keyword>
<accession>A0A368DLI4</accession>
<organism evidence="2 3">
    <name type="scientific">PS1 clade bacterium</name>
    <dbReference type="NCBI Taxonomy" id="2175152"/>
    <lineage>
        <taxon>Bacteria</taxon>
        <taxon>Pseudomonadati</taxon>
        <taxon>Pseudomonadota</taxon>
        <taxon>Alphaproteobacteria</taxon>
        <taxon>PS1 clade</taxon>
    </lineage>
</organism>
<comment type="caution">
    <text evidence="2">The sequence shown here is derived from an EMBL/GenBank/DDBJ whole genome shotgun (WGS) entry which is preliminary data.</text>
</comment>
<evidence type="ECO:0000313" key="2">
    <source>
        <dbReference type="EMBL" id="RCL72071.1"/>
    </source>
</evidence>
<proteinExistence type="predicted"/>
<reference evidence="2 3" key="1">
    <citation type="journal article" date="2018" name="Microbiome">
        <title>Fine metagenomic profile of the Mediterranean stratified and mixed water columns revealed by assembly and recruitment.</title>
        <authorList>
            <person name="Haro-Moreno J.M."/>
            <person name="Lopez-Perez M."/>
            <person name="De La Torre J.R."/>
            <person name="Picazo A."/>
            <person name="Camacho A."/>
            <person name="Rodriguez-Valera F."/>
        </authorList>
    </citation>
    <scope>NUCLEOTIDE SEQUENCE [LARGE SCALE GENOMIC DNA]</scope>
    <source>
        <strain evidence="2">MED-G57</strain>
    </source>
</reference>
<dbReference type="AlphaFoldDB" id="A0A368DLI4"/>
<dbReference type="InterPro" id="IPR007060">
    <property type="entry name" value="FtsL/DivIC"/>
</dbReference>
<gene>
    <name evidence="2" type="ORF">DBW71_05945</name>
</gene>
<keyword evidence="1" id="KW-0472">Membrane</keyword>
<keyword evidence="1" id="KW-0812">Transmembrane</keyword>
<evidence type="ECO:0008006" key="4">
    <source>
        <dbReference type="Google" id="ProtNLM"/>
    </source>
</evidence>
<feature type="transmembrane region" description="Helical" evidence="1">
    <location>
        <begin position="12"/>
        <end position="31"/>
    </location>
</feature>
<dbReference type="EMBL" id="QOQD01000017">
    <property type="protein sequence ID" value="RCL72071.1"/>
    <property type="molecule type" value="Genomic_DNA"/>
</dbReference>
<dbReference type="Proteomes" id="UP000253570">
    <property type="component" value="Unassembled WGS sequence"/>
</dbReference>
<sequence length="104" mass="12282">MFFIRLKRYISFLILPTLLMLFLSYISYHTFSSNSGLSKNQHLKAKLTNINNELLLVRSEKLRIEKHISLLKKDIDADMLDEKARKILYYAHPDEVIINISKNQ</sequence>
<protein>
    <recommendedName>
        <fullName evidence="4">Septum formation initiator family protein</fullName>
    </recommendedName>
</protein>